<dbReference type="AlphaFoldDB" id="A0A1J5RDB3"/>
<comment type="caution">
    <text evidence="2">The sequence shown here is derived from an EMBL/GenBank/DDBJ whole genome shotgun (WGS) entry which is preliminary data.</text>
</comment>
<dbReference type="EMBL" id="MLJW01000499">
    <property type="protein sequence ID" value="OIQ86125.1"/>
    <property type="molecule type" value="Genomic_DNA"/>
</dbReference>
<dbReference type="InterPro" id="IPR046513">
    <property type="entry name" value="DUF6691"/>
</dbReference>
<reference evidence="2" key="1">
    <citation type="submission" date="2016-10" db="EMBL/GenBank/DDBJ databases">
        <title>Sequence of Gallionella enrichment culture.</title>
        <authorList>
            <person name="Poehlein A."/>
            <person name="Muehling M."/>
            <person name="Daniel R."/>
        </authorList>
    </citation>
    <scope>NUCLEOTIDE SEQUENCE</scope>
</reference>
<organism evidence="2">
    <name type="scientific">mine drainage metagenome</name>
    <dbReference type="NCBI Taxonomy" id="410659"/>
    <lineage>
        <taxon>unclassified sequences</taxon>
        <taxon>metagenomes</taxon>
        <taxon>ecological metagenomes</taxon>
    </lineage>
</organism>
<protein>
    <recommendedName>
        <fullName evidence="3">YeeE/YedE family protein</fullName>
    </recommendedName>
</protein>
<feature type="transmembrane region" description="Helical" evidence="1">
    <location>
        <begin position="40"/>
        <end position="59"/>
    </location>
</feature>
<accession>A0A1J5RDB3</accession>
<sequence length="144" mass="15020">MNVLALLCGAGFGFGVLLSGMTDAHKVLAFLDPAGPWDPSLLLVMAAAVATAAPLLQLAARRRHALLGDAIAFPPRHGITRRLIVGSAVFGVGWGLDGLCPGPSLAMLGAATWQESLFFVAMLGGMVAFDAWQRRAQRLVAAAR</sequence>
<keyword evidence="1" id="KW-1133">Transmembrane helix</keyword>
<proteinExistence type="predicted"/>
<feature type="transmembrane region" description="Helical" evidence="1">
    <location>
        <begin position="79"/>
        <end position="96"/>
    </location>
</feature>
<evidence type="ECO:0008006" key="3">
    <source>
        <dbReference type="Google" id="ProtNLM"/>
    </source>
</evidence>
<gene>
    <name evidence="2" type="ORF">GALL_320280</name>
</gene>
<dbReference type="Pfam" id="PF20398">
    <property type="entry name" value="DUF6691"/>
    <property type="match status" value="1"/>
</dbReference>
<feature type="transmembrane region" description="Helical" evidence="1">
    <location>
        <begin position="116"/>
        <end position="132"/>
    </location>
</feature>
<name>A0A1J5RDB3_9ZZZZ</name>
<evidence type="ECO:0000256" key="1">
    <source>
        <dbReference type="SAM" id="Phobius"/>
    </source>
</evidence>
<evidence type="ECO:0000313" key="2">
    <source>
        <dbReference type="EMBL" id="OIQ86125.1"/>
    </source>
</evidence>
<keyword evidence="1" id="KW-0472">Membrane</keyword>
<keyword evidence="1" id="KW-0812">Transmembrane</keyword>